<dbReference type="Pfam" id="PF05186">
    <property type="entry name" value="Dpy-30"/>
    <property type="match status" value="1"/>
</dbReference>
<dbReference type="CDD" id="cd22966">
    <property type="entry name" value="DD_DYDC-like"/>
    <property type="match status" value="1"/>
</dbReference>
<proteinExistence type="inferred from homology"/>
<evidence type="ECO:0000313" key="5">
    <source>
        <dbReference type="Proteomes" id="UP001154078"/>
    </source>
</evidence>
<keyword evidence="5" id="KW-1185">Reference proteome</keyword>
<feature type="coiled-coil region" evidence="2">
    <location>
        <begin position="112"/>
        <end position="157"/>
    </location>
</feature>
<dbReference type="EMBL" id="OV121133">
    <property type="protein sequence ID" value="CAH0550744.1"/>
    <property type="molecule type" value="Genomic_DNA"/>
</dbReference>
<reference evidence="4" key="1">
    <citation type="submission" date="2021-12" db="EMBL/GenBank/DDBJ databases">
        <authorList>
            <person name="King R."/>
        </authorList>
    </citation>
    <scope>NUCLEOTIDE SEQUENCE</scope>
</reference>
<feature type="compositionally biased region" description="Acidic residues" evidence="3">
    <location>
        <begin position="413"/>
        <end position="424"/>
    </location>
</feature>
<organism evidence="4 5">
    <name type="scientific">Brassicogethes aeneus</name>
    <name type="common">Rape pollen beetle</name>
    <name type="synonym">Meligethes aeneus</name>
    <dbReference type="NCBI Taxonomy" id="1431903"/>
    <lineage>
        <taxon>Eukaryota</taxon>
        <taxon>Metazoa</taxon>
        <taxon>Ecdysozoa</taxon>
        <taxon>Arthropoda</taxon>
        <taxon>Hexapoda</taxon>
        <taxon>Insecta</taxon>
        <taxon>Pterygota</taxon>
        <taxon>Neoptera</taxon>
        <taxon>Endopterygota</taxon>
        <taxon>Coleoptera</taxon>
        <taxon>Polyphaga</taxon>
        <taxon>Cucujiformia</taxon>
        <taxon>Nitidulidae</taxon>
        <taxon>Meligethinae</taxon>
        <taxon>Brassicogethes</taxon>
    </lineage>
</organism>
<dbReference type="GO" id="GO:0048188">
    <property type="term" value="C:Set1C/COMPASS complex"/>
    <property type="evidence" value="ECO:0007669"/>
    <property type="project" value="InterPro"/>
</dbReference>
<dbReference type="PANTHER" id="PTHR23356:SF16">
    <property type="entry name" value="DPY30 DOMAIN CONTAINING 2"/>
    <property type="match status" value="1"/>
</dbReference>
<evidence type="ECO:0000313" key="4">
    <source>
        <dbReference type="EMBL" id="CAH0550744.1"/>
    </source>
</evidence>
<name>A0A9P0FEK1_BRAAE</name>
<feature type="compositionally biased region" description="Low complexity" evidence="3">
    <location>
        <begin position="278"/>
        <end position="292"/>
    </location>
</feature>
<protein>
    <submittedName>
        <fullName evidence="4">Uncharacterized protein</fullName>
    </submittedName>
</protein>
<gene>
    <name evidence="4" type="ORF">MELIAE_LOCUS3490</name>
</gene>
<dbReference type="InterPro" id="IPR049630">
    <property type="entry name" value="DYDC-like_DD"/>
</dbReference>
<evidence type="ECO:0000256" key="1">
    <source>
        <dbReference type="ARBA" id="ARBA00010849"/>
    </source>
</evidence>
<dbReference type="Gene3D" id="1.20.890.10">
    <property type="entry name" value="cAMP-dependent protein kinase regulatory subunit, dimerization-anchoring domain"/>
    <property type="match status" value="1"/>
</dbReference>
<feature type="region of interest" description="Disordered" evidence="3">
    <location>
        <begin position="413"/>
        <end position="442"/>
    </location>
</feature>
<comment type="similarity">
    <text evidence="1">Belongs to the dpy-30 family.</text>
</comment>
<dbReference type="PANTHER" id="PTHR23356">
    <property type="entry name" value="DPY30-RELATED"/>
    <property type="match status" value="1"/>
</dbReference>
<dbReference type="Proteomes" id="UP001154078">
    <property type="component" value="Chromosome 2"/>
</dbReference>
<dbReference type="OrthoDB" id="432281at2759"/>
<sequence length="442" mass="51755">MSDIGEDGNVKEVMKETRCLITDLNLIRDEIITKETPEISMIQDKFTQISQQIEERKKFINNRLEVISKLDLIINILKYKIYEVRYECRKNLDMLHIRKQKLRNACFKDLTEMQVAMELEEIDNQMKEEQRNVEIQLESLKEQKIEIQLEYESIINTMDIDMEQILELYNNLLGTVEEEKMEADPIDIEVIEEKSRPTIDEFKKDIDYFNEIKLSGWRISNSEEKLSDVLESKGLKITKDGLLITESGRLITIQEAKEEDYLQGIELDMEKSPLNEQSDVVSSKTSKTKTTTSEASSVYSRMDSEDVSYLKENLGKPLTLALAEITAVQPRDPIHYLGHWLFKFRYNQELDETQQIEIDALTAERDRLAKERWHKFLEEEARAAVMEMIMRAEEQAMKNELQRIADEMAALEDEEHEENFEDEARDVLGEYTGPKTISKINP</sequence>
<feature type="region of interest" description="Disordered" evidence="3">
    <location>
        <begin position="273"/>
        <end position="292"/>
    </location>
</feature>
<dbReference type="InterPro" id="IPR037856">
    <property type="entry name" value="Sdc1/DPY30"/>
</dbReference>
<evidence type="ECO:0000256" key="3">
    <source>
        <dbReference type="SAM" id="MobiDB-lite"/>
    </source>
</evidence>
<accession>A0A9P0FEK1</accession>
<dbReference type="InterPro" id="IPR007858">
    <property type="entry name" value="Dpy-30_motif"/>
</dbReference>
<dbReference type="AlphaFoldDB" id="A0A9P0FEK1"/>
<evidence type="ECO:0000256" key="2">
    <source>
        <dbReference type="SAM" id="Coils"/>
    </source>
</evidence>
<keyword evidence="2" id="KW-0175">Coiled coil</keyword>